<protein>
    <submittedName>
        <fullName evidence="2">Pentapeptide repeat-containing protein</fullName>
    </submittedName>
</protein>
<dbReference type="STRING" id="94869.SAMN04488529_102359"/>
<reference evidence="2 3" key="1">
    <citation type="submission" date="2016-10" db="EMBL/GenBank/DDBJ databases">
        <authorList>
            <person name="de Groot N.N."/>
        </authorList>
    </citation>
    <scope>NUCLEOTIDE SEQUENCE [LARGE SCALE GENOMIC DNA]</scope>
    <source>
        <strain evidence="2 3">DSM 12272</strain>
    </source>
</reference>
<dbReference type="EMBL" id="FNJM01000002">
    <property type="protein sequence ID" value="SDP16546.1"/>
    <property type="molecule type" value="Genomic_DNA"/>
</dbReference>
<proteinExistence type="predicted"/>
<name>A0A1H0QIK3_9CLOT</name>
<dbReference type="SUPFAM" id="SSF141571">
    <property type="entry name" value="Pentapeptide repeat-like"/>
    <property type="match status" value="1"/>
</dbReference>
<evidence type="ECO:0000256" key="1">
    <source>
        <dbReference type="ARBA" id="ARBA00022737"/>
    </source>
</evidence>
<sequence length="367" mass="43488">MNREESLKQFKENMAKNLAEECKVKFEENFKENEENVKNLIIDNMKSLIKKAKDFQQVIEDYKIAVFQFELLRINILNESYKTFIHGYNSLWYLDKDSIYEEIDLKFLFEPFIDLKEKLIKEKKIYMGKVNNYDIQEIIFDLAVECYNNMSESARNWLWNLDEEEWMKESSIQDFYIIKWSEYQGESETIFTMDNKEKNIKELLELKKQSEEKLPFVYTVWKNSILENGDLTKQNMLFINFKGSKLKKIDFSESDIIRSQFKDTEVKKCEFKNSILIGTSFENSKIEDCNFNNGDCRGGDFRKSELQYVDFGNANLKNSNFTNANFTNVSFEGADVEDAIFSEKDIPYIHLTPEQLQTIYIDGGNEV</sequence>
<dbReference type="RefSeq" id="WP_089967221.1">
    <property type="nucleotide sequence ID" value="NZ_FNJM01000002.1"/>
</dbReference>
<dbReference type="AlphaFoldDB" id="A0A1H0QIK3"/>
<evidence type="ECO:0000313" key="3">
    <source>
        <dbReference type="Proteomes" id="UP000198597"/>
    </source>
</evidence>
<accession>A0A1H0QIK3</accession>
<dbReference type="PANTHER" id="PTHR47485">
    <property type="entry name" value="THYLAKOID LUMENAL 17.4 KDA PROTEIN, CHLOROPLASTIC"/>
    <property type="match status" value="1"/>
</dbReference>
<dbReference type="InterPro" id="IPR001646">
    <property type="entry name" value="5peptide_repeat"/>
</dbReference>
<dbReference type="Proteomes" id="UP000198597">
    <property type="component" value="Unassembled WGS sequence"/>
</dbReference>
<gene>
    <name evidence="2" type="ORF">SAMN04488529_102359</name>
</gene>
<dbReference type="PANTHER" id="PTHR47485:SF1">
    <property type="entry name" value="THYLAKOID LUMENAL 17.4 KDA PROTEIN, CHLOROPLASTIC"/>
    <property type="match status" value="1"/>
</dbReference>
<dbReference type="OrthoDB" id="2536801at2"/>
<dbReference type="Pfam" id="PF13599">
    <property type="entry name" value="Pentapeptide_4"/>
    <property type="match status" value="1"/>
</dbReference>
<evidence type="ECO:0000313" key="2">
    <source>
        <dbReference type="EMBL" id="SDP16546.1"/>
    </source>
</evidence>
<keyword evidence="3" id="KW-1185">Reference proteome</keyword>
<dbReference type="Gene3D" id="2.160.20.80">
    <property type="entry name" value="E3 ubiquitin-protein ligase SopA"/>
    <property type="match status" value="1"/>
</dbReference>
<organism evidence="2 3">
    <name type="scientific">Clostridium gasigenes</name>
    <dbReference type="NCBI Taxonomy" id="94869"/>
    <lineage>
        <taxon>Bacteria</taxon>
        <taxon>Bacillati</taxon>
        <taxon>Bacillota</taxon>
        <taxon>Clostridia</taxon>
        <taxon>Eubacteriales</taxon>
        <taxon>Clostridiaceae</taxon>
        <taxon>Clostridium</taxon>
    </lineage>
</organism>
<keyword evidence="1" id="KW-0677">Repeat</keyword>